<dbReference type="EMBL" id="CH445368">
    <property type="protein sequence ID" value="EAT76427.2"/>
    <property type="molecule type" value="Genomic_DNA"/>
</dbReference>
<evidence type="ECO:0000313" key="4">
    <source>
        <dbReference type="Proteomes" id="UP000001055"/>
    </source>
</evidence>
<accession>Q0TWC7</accession>
<feature type="region of interest" description="Disordered" evidence="2">
    <location>
        <begin position="118"/>
        <end position="158"/>
    </location>
</feature>
<sequence>MEVIPTEDAHNVRYISMEKARAFLTEMDTPIQAVIQQALQSQAKDLAAKFEDTLQQALQQQAQEIAEASLREKKLQSELEHFRDLVKVQADTNHLALRQASITDQLAVESLQDDARGYSLQGSERGRGSDNASESGSPGDHVEEGIPSGLSQPVLSGPSETLRLKEALAEIRRLEDSATKSATTIQDLKDANQDSADGFSAEIIDLQRTKTSLQSNKAYLVTRNEQLSREAAEAKAAKEVLVDRMVELGLL</sequence>
<feature type="coiled-coil region" evidence="1">
    <location>
        <begin position="40"/>
        <end position="85"/>
    </location>
</feature>
<dbReference type="VEuPathDB" id="FungiDB:JI435_162430"/>
<gene>
    <name evidence="3" type="ORF">SNOG_16243</name>
</gene>
<dbReference type="Proteomes" id="UP000001055">
    <property type="component" value="Unassembled WGS sequence"/>
</dbReference>
<dbReference type="GeneID" id="5983298"/>
<proteinExistence type="predicted"/>
<dbReference type="AlphaFoldDB" id="Q0TWC7"/>
<evidence type="ECO:0000256" key="1">
    <source>
        <dbReference type="SAM" id="Coils"/>
    </source>
</evidence>
<keyword evidence="1" id="KW-0175">Coiled coil</keyword>
<dbReference type="HOGENOM" id="CLU_1107458_0_0_1"/>
<dbReference type="InParanoid" id="Q0TWC7"/>
<evidence type="ECO:0000313" key="3">
    <source>
        <dbReference type="EMBL" id="EAT76427.2"/>
    </source>
</evidence>
<protein>
    <submittedName>
        <fullName evidence="3">Uncharacterized protein</fullName>
    </submittedName>
</protein>
<name>Q0TWC7_PHANO</name>
<dbReference type="RefSeq" id="XP_001806368.1">
    <property type="nucleotide sequence ID" value="XM_001806316.1"/>
</dbReference>
<organism evidence="3 4">
    <name type="scientific">Phaeosphaeria nodorum (strain SN15 / ATCC MYA-4574 / FGSC 10173)</name>
    <name type="common">Glume blotch fungus</name>
    <name type="synonym">Parastagonospora nodorum</name>
    <dbReference type="NCBI Taxonomy" id="321614"/>
    <lineage>
        <taxon>Eukaryota</taxon>
        <taxon>Fungi</taxon>
        <taxon>Dikarya</taxon>
        <taxon>Ascomycota</taxon>
        <taxon>Pezizomycotina</taxon>
        <taxon>Dothideomycetes</taxon>
        <taxon>Pleosporomycetidae</taxon>
        <taxon>Pleosporales</taxon>
        <taxon>Pleosporineae</taxon>
        <taxon>Phaeosphaeriaceae</taxon>
        <taxon>Parastagonospora</taxon>
    </lineage>
</organism>
<evidence type="ECO:0000256" key="2">
    <source>
        <dbReference type="SAM" id="MobiDB-lite"/>
    </source>
</evidence>
<dbReference type="KEGG" id="pno:SNOG_16243"/>
<reference evidence="4" key="1">
    <citation type="journal article" date="2007" name="Plant Cell">
        <title>Dothideomycete-plant interactions illuminated by genome sequencing and EST analysis of the wheat pathogen Stagonospora nodorum.</title>
        <authorList>
            <person name="Hane J.K."/>
            <person name="Lowe R.G."/>
            <person name="Solomon P.S."/>
            <person name="Tan K.C."/>
            <person name="Schoch C.L."/>
            <person name="Spatafora J.W."/>
            <person name="Crous P.W."/>
            <person name="Kodira C."/>
            <person name="Birren B.W."/>
            <person name="Galagan J.E."/>
            <person name="Torriani S.F."/>
            <person name="McDonald B.A."/>
            <person name="Oliver R.P."/>
        </authorList>
    </citation>
    <scope>NUCLEOTIDE SEQUENCE [LARGE SCALE GENOMIC DNA]</scope>
    <source>
        <strain evidence="4">SN15 / ATCC MYA-4574 / FGSC 10173</strain>
    </source>
</reference>